<feature type="region of interest" description="Disordered" evidence="8">
    <location>
        <begin position="392"/>
        <end position="424"/>
    </location>
</feature>
<dbReference type="Gene3D" id="1.20.1540.10">
    <property type="entry name" value="Rhomboid-like"/>
    <property type="match status" value="1"/>
</dbReference>
<dbReference type="InterPro" id="IPR022764">
    <property type="entry name" value="Peptidase_S54_rhomboid_dom"/>
</dbReference>
<evidence type="ECO:0000256" key="7">
    <source>
        <dbReference type="ARBA" id="ARBA00023136"/>
    </source>
</evidence>
<dbReference type="OrthoDB" id="10257275at2759"/>
<evidence type="ECO:0000259" key="9">
    <source>
        <dbReference type="Pfam" id="PF01694"/>
    </source>
</evidence>
<evidence type="ECO:0000256" key="4">
    <source>
        <dbReference type="ARBA" id="ARBA00022692"/>
    </source>
</evidence>
<evidence type="ECO:0000313" key="10">
    <source>
        <dbReference type="EMBL" id="GAX82456.1"/>
    </source>
</evidence>
<feature type="domain" description="Peptidase S54 rhomboid" evidence="9">
    <location>
        <begin position="99"/>
        <end position="245"/>
    </location>
</feature>
<keyword evidence="4" id="KW-0812">Transmembrane</keyword>
<keyword evidence="11" id="KW-1185">Reference proteome</keyword>
<dbReference type="Pfam" id="PF01694">
    <property type="entry name" value="Rhomboid"/>
    <property type="match status" value="1"/>
</dbReference>
<name>A0A250XHG2_9CHLO</name>
<keyword evidence="5" id="KW-0378">Hydrolase</keyword>
<dbReference type="GO" id="GO:0016020">
    <property type="term" value="C:membrane"/>
    <property type="evidence" value="ECO:0007669"/>
    <property type="project" value="UniProtKB-SubCell"/>
</dbReference>
<organism evidence="10 11">
    <name type="scientific">Chlamydomonas eustigma</name>
    <dbReference type="NCBI Taxonomy" id="1157962"/>
    <lineage>
        <taxon>Eukaryota</taxon>
        <taxon>Viridiplantae</taxon>
        <taxon>Chlorophyta</taxon>
        <taxon>core chlorophytes</taxon>
        <taxon>Chlorophyceae</taxon>
        <taxon>CS clade</taxon>
        <taxon>Chlamydomonadales</taxon>
        <taxon>Chlamydomonadaceae</taxon>
        <taxon>Chlamydomonas</taxon>
    </lineage>
</organism>
<dbReference type="SUPFAM" id="SSF144091">
    <property type="entry name" value="Rhomboid-like"/>
    <property type="match status" value="1"/>
</dbReference>
<dbReference type="InterPro" id="IPR035952">
    <property type="entry name" value="Rhomboid-like_sf"/>
</dbReference>
<evidence type="ECO:0000256" key="6">
    <source>
        <dbReference type="ARBA" id="ARBA00022989"/>
    </source>
</evidence>
<comment type="caution">
    <text evidence="10">The sequence shown here is derived from an EMBL/GenBank/DDBJ whole genome shotgun (WGS) entry which is preliminary data.</text>
</comment>
<dbReference type="AlphaFoldDB" id="A0A250XHG2"/>
<evidence type="ECO:0000313" key="11">
    <source>
        <dbReference type="Proteomes" id="UP000232323"/>
    </source>
</evidence>
<dbReference type="GO" id="GO:0004252">
    <property type="term" value="F:serine-type endopeptidase activity"/>
    <property type="evidence" value="ECO:0007669"/>
    <property type="project" value="InterPro"/>
</dbReference>
<evidence type="ECO:0000256" key="5">
    <source>
        <dbReference type="ARBA" id="ARBA00022801"/>
    </source>
</evidence>
<dbReference type="EMBL" id="BEGY01000081">
    <property type="protein sequence ID" value="GAX82456.1"/>
    <property type="molecule type" value="Genomic_DNA"/>
</dbReference>
<accession>A0A250XHG2</accession>
<proteinExistence type="inferred from homology"/>
<comment type="subcellular location">
    <subcellularLocation>
        <location evidence="1">Membrane</location>
        <topology evidence="1">Multi-pass membrane protein</topology>
    </subcellularLocation>
</comment>
<dbReference type="Proteomes" id="UP000232323">
    <property type="component" value="Unassembled WGS sequence"/>
</dbReference>
<keyword evidence="3" id="KW-0645">Protease</keyword>
<comment type="similarity">
    <text evidence="2">Belongs to the peptidase S54 family.</text>
</comment>
<evidence type="ECO:0000256" key="3">
    <source>
        <dbReference type="ARBA" id="ARBA00022670"/>
    </source>
</evidence>
<keyword evidence="6" id="KW-1133">Transmembrane helix</keyword>
<evidence type="ECO:0000256" key="2">
    <source>
        <dbReference type="ARBA" id="ARBA00009045"/>
    </source>
</evidence>
<feature type="compositionally biased region" description="Basic and acidic residues" evidence="8">
    <location>
        <begin position="405"/>
        <end position="423"/>
    </location>
</feature>
<keyword evidence="7" id="KW-0472">Membrane</keyword>
<evidence type="ECO:0000256" key="8">
    <source>
        <dbReference type="SAM" id="MobiDB-lite"/>
    </source>
</evidence>
<protein>
    <recommendedName>
        <fullName evidence="9">Peptidase S54 rhomboid domain-containing protein</fullName>
    </recommendedName>
</protein>
<dbReference type="PANTHER" id="PTHR43066:SF1">
    <property type="entry name" value="RHOMBOID PROTEIN 2"/>
    <property type="match status" value="1"/>
</dbReference>
<sequence>MRPPMFNPFIRPGGGARYQNYGRGRHRGHGQDMYFVLLMFQLYQQIASLERKPPITLALILVQAAIHMKDILPLPDDLLRIIPSIAAGSLNPHRVWKSGEWGRLFWSAFLHADEHHLYYNMASLLWKGVQLEGQLGSTVFAALVVELLAVSHSLLVAASYCLAAYFPEYRRLPVDLNVVGFSAVLFGLKVVLNHSSDGWSTLMGVSIPIKYLCWGELALASVINPHASFLGHLMGIMAGIIHVKVMRRVLKEVLMVWNAITGSSVSGPYAAARSAQYFNTSGRLGTRAQTQRPNRVRRQTDLSQNPAVRLGRTFLPPTTSDTSRAGNSLTAEDAREVGHAGAYVHPGIREDISLHQDFVPPRPDAPVQSHYVSEWGKGRSLGAAEDVLNAAESPGHVMSAPAEQRSIRESQQDADKSFEEEKTLSATELRQARLRRFEKK</sequence>
<reference evidence="10 11" key="1">
    <citation type="submission" date="2017-08" db="EMBL/GenBank/DDBJ databases">
        <title>Acidophilic green algal genome provides insights into adaptation to an acidic environment.</title>
        <authorList>
            <person name="Hirooka S."/>
            <person name="Hirose Y."/>
            <person name="Kanesaki Y."/>
            <person name="Higuchi S."/>
            <person name="Fujiwara T."/>
            <person name="Onuma R."/>
            <person name="Era A."/>
            <person name="Ohbayashi R."/>
            <person name="Uzuka A."/>
            <person name="Nozaki H."/>
            <person name="Yoshikawa H."/>
            <person name="Miyagishima S.Y."/>
        </authorList>
    </citation>
    <scope>NUCLEOTIDE SEQUENCE [LARGE SCALE GENOMIC DNA]</scope>
    <source>
        <strain evidence="10 11">NIES-2499</strain>
    </source>
</reference>
<dbReference type="GO" id="GO:0006508">
    <property type="term" value="P:proteolysis"/>
    <property type="evidence" value="ECO:0007669"/>
    <property type="project" value="UniProtKB-KW"/>
</dbReference>
<dbReference type="PANTHER" id="PTHR43066">
    <property type="entry name" value="RHOMBOID-RELATED PROTEIN"/>
    <property type="match status" value="1"/>
</dbReference>
<gene>
    <name evidence="10" type="ORF">CEUSTIGMA_g9883.t1</name>
</gene>
<evidence type="ECO:0000256" key="1">
    <source>
        <dbReference type="ARBA" id="ARBA00004141"/>
    </source>
</evidence>